<keyword evidence="4 6" id="KW-0378">Hydrolase</keyword>
<dbReference type="Proteomes" id="UP000247555">
    <property type="component" value="Unassembled WGS sequence"/>
</dbReference>
<gene>
    <name evidence="7" type="ORF">DFR34_11189</name>
</gene>
<keyword evidence="3 6" id="KW-0227">DNA damage</keyword>
<dbReference type="GO" id="GO:0006298">
    <property type="term" value="P:mismatch repair"/>
    <property type="evidence" value="ECO:0007669"/>
    <property type="project" value="UniProtKB-UniRule"/>
</dbReference>
<sequence length="153" mass="17299">MADIVDPATRSRMMSGIGGRNTKPEIIVRKALFAAGFRFRLHRKDLPGRPDIVLPGRRIAVFVHGCFWHAHRGCRYAKTPASRREIWEAKLAANVERDRRAIDALLSAGWRVLVVWECATRSAEMRVALPELLRCWIDGSEVSGEFCSDSTRP</sequence>
<dbReference type="OrthoDB" id="9801520at2"/>
<keyword evidence="8" id="KW-1185">Reference proteome</keyword>
<dbReference type="InterPro" id="IPR011335">
    <property type="entry name" value="Restrct_endonuc-II-like"/>
</dbReference>
<dbReference type="NCBIfam" id="TIGR00632">
    <property type="entry name" value="vsr"/>
    <property type="match status" value="1"/>
</dbReference>
<evidence type="ECO:0000256" key="4">
    <source>
        <dbReference type="ARBA" id="ARBA00022801"/>
    </source>
</evidence>
<dbReference type="EC" id="3.1.-.-" evidence="6"/>
<reference evidence="7 8" key="1">
    <citation type="submission" date="2018-05" db="EMBL/GenBank/DDBJ databases">
        <title>Genomic Encyclopedia of Type Strains, Phase IV (KMG-IV): sequencing the most valuable type-strain genomes for metagenomic binning, comparative biology and taxonomic classification.</title>
        <authorList>
            <person name="Goeker M."/>
        </authorList>
    </citation>
    <scope>NUCLEOTIDE SEQUENCE [LARGE SCALE GENOMIC DNA]</scope>
    <source>
        <strain evidence="7 8">DSM 29661</strain>
    </source>
</reference>
<evidence type="ECO:0000256" key="2">
    <source>
        <dbReference type="ARBA" id="ARBA00022759"/>
    </source>
</evidence>
<dbReference type="GO" id="GO:0016787">
    <property type="term" value="F:hydrolase activity"/>
    <property type="evidence" value="ECO:0007669"/>
    <property type="project" value="UniProtKB-KW"/>
</dbReference>
<accession>A0A318KRX4</accession>
<keyword evidence="1 6" id="KW-0540">Nuclease</keyword>
<comment type="caution">
    <text evidence="7">The sequence shown here is derived from an EMBL/GenBank/DDBJ whole genome shotgun (WGS) entry which is preliminary data.</text>
</comment>
<evidence type="ECO:0000256" key="6">
    <source>
        <dbReference type="PIRNR" id="PIRNR018267"/>
    </source>
</evidence>
<dbReference type="EMBL" id="QJKI01000011">
    <property type="protein sequence ID" value="PXX78455.1"/>
    <property type="molecule type" value="Genomic_DNA"/>
</dbReference>
<evidence type="ECO:0000256" key="5">
    <source>
        <dbReference type="ARBA" id="ARBA00023204"/>
    </source>
</evidence>
<dbReference type="PIRSF" id="PIRSF018267">
    <property type="entry name" value="VSR_endonuc"/>
    <property type="match status" value="1"/>
</dbReference>
<keyword evidence="5 6" id="KW-0234">DNA repair</keyword>
<dbReference type="SUPFAM" id="SSF52980">
    <property type="entry name" value="Restriction endonuclease-like"/>
    <property type="match status" value="1"/>
</dbReference>
<evidence type="ECO:0000256" key="3">
    <source>
        <dbReference type="ARBA" id="ARBA00022763"/>
    </source>
</evidence>
<comment type="similarity">
    <text evidence="6">Belongs to the vsr family.</text>
</comment>
<comment type="function">
    <text evidence="6">May nick specific sequences that contain T:G mispairs resulting from m5C-deamination.</text>
</comment>
<dbReference type="InterPro" id="IPR004603">
    <property type="entry name" value="DNA_mismatch_endonuc_vsr"/>
</dbReference>
<organism evidence="7 8">
    <name type="scientific">Rivihabitans pingtungensis</name>
    <dbReference type="NCBI Taxonomy" id="1054498"/>
    <lineage>
        <taxon>Bacteria</taxon>
        <taxon>Pseudomonadati</taxon>
        <taxon>Pseudomonadota</taxon>
        <taxon>Betaproteobacteria</taxon>
        <taxon>Neisseriales</taxon>
        <taxon>Aquaspirillaceae</taxon>
        <taxon>Rivihabitans</taxon>
    </lineage>
</organism>
<dbReference type="CDD" id="cd00221">
    <property type="entry name" value="Vsr"/>
    <property type="match status" value="1"/>
</dbReference>
<name>A0A318KRX4_9NEIS</name>
<evidence type="ECO:0000256" key="1">
    <source>
        <dbReference type="ARBA" id="ARBA00022722"/>
    </source>
</evidence>
<dbReference type="Gene3D" id="3.40.960.10">
    <property type="entry name" value="VSR Endonuclease"/>
    <property type="match status" value="1"/>
</dbReference>
<evidence type="ECO:0000313" key="7">
    <source>
        <dbReference type="EMBL" id="PXX78455.1"/>
    </source>
</evidence>
<dbReference type="Pfam" id="PF03852">
    <property type="entry name" value="Vsr"/>
    <property type="match status" value="1"/>
</dbReference>
<keyword evidence="2 6" id="KW-0255">Endonuclease</keyword>
<protein>
    <recommendedName>
        <fullName evidence="6">Very short patch repair endonuclease</fullName>
        <ecNumber evidence="6">3.1.-.-</ecNumber>
    </recommendedName>
</protein>
<dbReference type="AlphaFoldDB" id="A0A318KRX4"/>
<evidence type="ECO:0000313" key="8">
    <source>
        <dbReference type="Proteomes" id="UP000247555"/>
    </source>
</evidence>
<proteinExistence type="inferred from homology"/>
<dbReference type="GO" id="GO:0004519">
    <property type="term" value="F:endonuclease activity"/>
    <property type="evidence" value="ECO:0007669"/>
    <property type="project" value="UniProtKB-KW"/>
</dbReference>
<dbReference type="RefSeq" id="WP_110390978.1">
    <property type="nucleotide sequence ID" value="NZ_QJKI01000011.1"/>
</dbReference>